<dbReference type="AlphaFoldDB" id="A0A6P7TVR3"/>
<keyword evidence="2" id="KW-1185">Reference proteome</keyword>
<dbReference type="InterPro" id="IPR036415">
    <property type="entry name" value="Lamin_tail_dom_sf"/>
</dbReference>
<dbReference type="GO" id="GO:0051664">
    <property type="term" value="P:nuclear pore localization"/>
    <property type="evidence" value="ECO:0007669"/>
    <property type="project" value="TreeGrafter"/>
</dbReference>
<dbReference type="Gene3D" id="2.60.40.1260">
    <property type="entry name" value="Lamin Tail domain"/>
    <property type="match status" value="1"/>
</dbReference>
<dbReference type="GO" id="GO:0031507">
    <property type="term" value="P:heterochromatin formation"/>
    <property type="evidence" value="ECO:0007669"/>
    <property type="project" value="TreeGrafter"/>
</dbReference>
<dbReference type="GO" id="GO:0005200">
    <property type="term" value="F:structural constituent of cytoskeleton"/>
    <property type="evidence" value="ECO:0007669"/>
    <property type="project" value="TreeGrafter"/>
</dbReference>
<dbReference type="Proteomes" id="UP000515154">
    <property type="component" value="Unplaced"/>
</dbReference>
<dbReference type="KEGG" id="osn:115227281"/>
<evidence type="ECO:0000256" key="1">
    <source>
        <dbReference type="ARBA" id="ARBA00023054"/>
    </source>
</evidence>
<dbReference type="GO" id="GO:0006998">
    <property type="term" value="P:nuclear envelope organization"/>
    <property type="evidence" value="ECO:0007669"/>
    <property type="project" value="TreeGrafter"/>
</dbReference>
<reference evidence="3" key="1">
    <citation type="submission" date="2025-08" db="UniProtKB">
        <authorList>
            <consortium name="RefSeq"/>
        </authorList>
    </citation>
    <scope>IDENTIFICATION</scope>
</reference>
<gene>
    <name evidence="3" type="primary">LOC115227281</name>
</gene>
<sequence>MREGLIRNDIQNKCQSLNEQLEFSKDIHEQVGKCFSRKQELKDLRALANDDQFAQSKEWWNVEFSNCIKEIQSEYENRLESIRLEMESSLENFNQQFIENATYSNSQNVLERQISYQRNEKGPISIVDVNSEGLFISIENTNEYKV</sequence>
<dbReference type="GO" id="GO:0007097">
    <property type="term" value="P:nuclear migration"/>
    <property type="evidence" value="ECO:0007669"/>
    <property type="project" value="TreeGrafter"/>
</dbReference>
<evidence type="ECO:0000313" key="3">
    <source>
        <dbReference type="RefSeq" id="XP_029654020.1"/>
    </source>
</evidence>
<dbReference type="SUPFAM" id="SSF74853">
    <property type="entry name" value="Lamin A/C globular tail domain"/>
    <property type="match status" value="1"/>
</dbReference>
<dbReference type="RefSeq" id="XP_029654020.1">
    <property type="nucleotide sequence ID" value="XM_029798160.1"/>
</dbReference>
<name>A0A6P7TVR3_9MOLL</name>
<dbReference type="GO" id="GO:0005652">
    <property type="term" value="C:nuclear lamina"/>
    <property type="evidence" value="ECO:0007669"/>
    <property type="project" value="TreeGrafter"/>
</dbReference>
<dbReference type="PANTHER" id="PTHR45721">
    <property type="entry name" value="LAMIN DM0-RELATED"/>
    <property type="match status" value="1"/>
</dbReference>
<evidence type="ECO:0000313" key="2">
    <source>
        <dbReference type="Proteomes" id="UP000515154"/>
    </source>
</evidence>
<accession>A0A6P7TVR3</accession>
<protein>
    <submittedName>
        <fullName evidence="3">60 kDa neurofilament protein-like</fullName>
    </submittedName>
</protein>
<organism evidence="2 3">
    <name type="scientific">Octopus sinensis</name>
    <name type="common">East Asian common octopus</name>
    <dbReference type="NCBI Taxonomy" id="2607531"/>
    <lineage>
        <taxon>Eukaryota</taxon>
        <taxon>Metazoa</taxon>
        <taxon>Spiralia</taxon>
        <taxon>Lophotrochozoa</taxon>
        <taxon>Mollusca</taxon>
        <taxon>Cephalopoda</taxon>
        <taxon>Coleoidea</taxon>
        <taxon>Octopodiformes</taxon>
        <taxon>Octopoda</taxon>
        <taxon>Incirrata</taxon>
        <taxon>Octopodidae</taxon>
        <taxon>Octopus</taxon>
    </lineage>
</organism>
<keyword evidence="1" id="KW-0175">Coiled coil</keyword>
<proteinExistence type="predicted"/>
<dbReference type="PANTHER" id="PTHR45721:SF12">
    <property type="entry name" value="INTERMEDIATE FILAMENT PROTEIN IFA-1"/>
    <property type="match status" value="1"/>
</dbReference>
<dbReference type="GO" id="GO:0090435">
    <property type="term" value="P:protein localization to nuclear envelope"/>
    <property type="evidence" value="ECO:0007669"/>
    <property type="project" value="TreeGrafter"/>
</dbReference>